<evidence type="ECO:0000256" key="5">
    <source>
        <dbReference type="ARBA" id="ARBA00022821"/>
    </source>
</evidence>
<dbReference type="EMBL" id="CACSLK010030184">
    <property type="protein sequence ID" value="CAA0837136.1"/>
    <property type="molecule type" value="Genomic_DNA"/>
</dbReference>
<dbReference type="Pfam" id="PF23559">
    <property type="entry name" value="WHD_DRP"/>
    <property type="match status" value="1"/>
</dbReference>
<evidence type="ECO:0000259" key="10">
    <source>
        <dbReference type="Pfam" id="PF23559"/>
    </source>
</evidence>
<feature type="compositionally biased region" description="Low complexity" evidence="7">
    <location>
        <begin position="991"/>
        <end position="1002"/>
    </location>
</feature>
<feature type="compositionally biased region" description="Acidic residues" evidence="7">
    <location>
        <begin position="977"/>
        <end position="990"/>
    </location>
</feature>
<dbReference type="InterPro" id="IPR032675">
    <property type="entry name" value="LRR_dom_sf"/>
</dbReference>
<keyword evidence="6" id="KW-0067">ATP-binding</keyword>
<dbReference type="GO" id="GO:0005524">
    <property type="term" value="F:ATP binding"/>
    <property type="evidence" value="ECO:0007669"/>
    <property type="project" value="UniProtKB-KW"/>
</dbReference>
<feature type="domain" description="NB-ARC" evidence="8">
    <location>
        <begin position="164"/>
        <end position="330"/>
    </location>
</feature>
<dbReference type="PRINTS" id="PR00364">
    <property type="entry name" value="DISEASERSIST"/>
</dbReference>
<dbReference type="PANTHER" id="PTHR33463:SF209">
    <property type="entry name" value="DISEASE RESISTANCE PROTEIN RPS2-LIKE"/>
    <property type="match status" value="1"/>
</dbReference>
<dbReference type="AlphaFoldDB" id="A0A9N7NSJ5"/>
<dbReference type="Gene3D" id="3.80.10.10">
    <property type="entry name" value="Ribonuclease Inhibitor"/>
    <property type="match status" value="2"/>
</dbReference>
<name>A0A9N7NSJ5_STRHE</name>
<comment type="similarity">
    <text evidence="1">Belongs to the disease resistance NB-LRR family.</text>
</comment>
<evidence type="ECO:0000259" key="8">
    <source>
        <dbReference type="Pfam" id="PF00931"/>
    </source>
</evidence>
<keyword evidence="5" id="KW-0611">Plant defense</keyword>
<organism evidence="11 12">
    <name type="scientific">Striga hermonthica</name>
    <name type="common">Purple witchweed</name>
    <name type="synonym">Buchnera hermonthica</name>
    <dbReference type="NCBI Taxonomy" id="68872"/>
    <lineage>
        <taxon>Eukaryota</taxon>
        <taxon>Viridiplantae</taxon>
        <taxon>Streptophyta</taxon>
        <taxon>Embryophyta</taxon>
        <taxon>Tracheophyta</taxon>
        <taxon>Spermatophyta</taxon>
        <taxon>Magnoliopsida</taxon>
        <taxon>eudicotyledons</taxon>
        <taxon>Gunneridae</taxon>
        <taxon>Pentapetalae</taxon>
        <taxon>asterids</taxon>
        <taxon>lamiids</taxon>
        <taxon>Lamiales</taxon>
        <taxon>Orobanchaceae</taxon>
        <taxon>Buchnereae</taxon>
        <taxon>Striga</taxon>
    </lineage>
</organism>
<dbReference type="InterPro" id="IPR050905">
    <property type="entry name" value="Plant_NBS-LRR"/>
</dbReference>
<dbReference type="FunFam" id="1.10.10.10:FF:000322">
    <property type="entry name" value="Probable disease resistance protein At1g63360"/>
    <property type="match status" value="1"/>
</dbReference>
<evidence type="ECO:0000256" key="2">
    <source>
        <dbReference type="ARBA" id="ARBA00022614"/>
    </source>
</evidence>
<evidence type="ECO:0000256" key="3">
    <source>
        <dbReference type="ARBA" id="ARBA00022737"/>
    </source>
</evidence>
<keyword evidence="12" id="KW-1185">Reference proteome</keyword>
<dbReference type="Proteomes" id="UP001153555">
    <property type="component" value="Unassembled WGS sequence"/>
</dbReference>
<dbReference type="GO" id="GO:0043531">
    <property type="term" value="F:ADP binding"/>
    <property type="evidence" value="ECO:0007669"/>
    <property type="project" value="InterPro"/>
</dbReference>
<dbReference type="Gene3D" id="1.10.10.10">
    <property type="entry name" value="Winged helix-like DNA-binding domain superfamily/Winged helix DNA-binding domain"/>
    <property type="match status" value="1"/>
</dbReference>
<dbReference type="OrthoDB" id="736010at2759"/>
<evidence type="ECO:0000313" key="12">
    <source>
        <dbReference type="Proteomes" id="UP001153555"/>
    </source>
</evidence>
<feature type="domain" description="Disease resistance protein At4g27190-like leucine-rich repeats" evidence="9">
    <location>
        <begin position="820"/>
        <end position="934"/>
    </location>
</feature>
<dbReference type="Pfam" id="PF23247">
    <property type="entry name" value="LRR_RPS2"/>
    <property type="match status" value="1"/>
</dbReference>
<dbReference type="FunFam" id="1.10.8.430:FF:000003">
    <property type="entry name" value="Probable disease resistance protein At5g66910"/>
    <property type="match status" value="1"/>
</dbReference>
<dbReference type="Gene3D" id="1.10.8.430">
    <property type="entry name" value="Helical domain of apoptotic protease-activating factors"/>
    <property type="match status" value="1"/>
</dbReference>
<evidence type="ECO:0000259" key="9">
    <source>
        <dbReference type="Pfam" id="PF23247"/>
    </source>
</evidence>
<protein>
    <submittedName>
        <fullName evidence="11">Probable disease resistance protein</fullName>
    </submittedName>
</protein>
<dbReference type="SUPFAM" id="SSF52058">
    <property type="entry name" value="L domain-like"/>
    <property type="match status" value="1"/>
</dbReference>
<accession>A0A9N7NSJ5</accession>
<gene>
    <name evidence="11" type="ORF">SHERM_04144</name>
</gene>
<dbReference type="GO" id="GO:0051607">
    <property type="term" value="P:defense response to virus"/>
    <property type="evidence" value="ECO:0007669"/>
    <property type="project" value="UniProtKB-ARBA"/>
</dbReference>
<dbReference type="InterPro" id="IPR001611">
    <property type="entry name" value="Leu-rich_rpt"/>
</dbReference>
<dbReference type="SUPFAM" id="SSF52540">
    <property type="entry name" value="P-loop containing nucleoside triphosphate hydrolases"/>
    <property type="match status" value="1"/>
</dbReference>
<keyword evidence="2" id="KW-0433">Leucine-rich repeat</keyword>
<reference evidence="11" key="1">
    <citation type="submission" date="2019-12" db="EMBL/GenBank/DDBJ databases">
        <authorList>
            <person name="Scholes J."/>
        </authorList>
    </citation>
    <scope>NUCLEOTIDE SEQUENCE</scope>
</reference>
<dbReference type="FunFam" id="3.40.50.300:FF:001091">
    <property type="entry name" value="Probable disease resistance protein At1g61300"/>
    <property type="match status" value="1"/>
</dbReference>
<evidence type="ECO:0000313" key="11">
    <source>
        <dbReference type="EMBL" id="CAA0837136.1"/>
    </source>
</evidence>
<comment type="caution">
    <text evidence="11">The sequence shown here is derived from an EMBL/GenBank/DDBJ whole genome shotgun (WGS) entry which is preliminary data.</text>
</comment>
<keyword evidence="3" id="KW-0677">Repeat</keyword>
<proteinExistence type="inferred from homology"/>
<sequence length="1002" mass="113180">MEIAAAVATIMQCLCAQCSTVPNSEKLNSLRRPKAALQILTEKAELLAAREADMKTKLDEENMFRGMDPSAEVKLWLNNVHKLNLALSSFNGEMQAKKRCLCGCIPNYFARLKLGSYVSKTIHEIDKLLEQSRIFNESSLVRMPSEKGKPLPTSSLVGETAKAVLQRAWEFLTDVSTETIGIYGMGGVGKTSVVKEINNKLLKDDETHFDFIIWVTASKDSNVEKLQKDIAKEVGLCFDEEDNETRRARKLSEALWRRRKFLLIIDDLWEAFSLENVGIPICGSVRVGKLLITTRSLRVCRKMEVEREIEVGVLTQQESWDLFRQKVGQEVVLNSPKLHELAKKVAKECGGLPLALITIGRAMRNEHKIKYWQTALSELRNSTASSIEGMTSHVFLQLRFSYDRLRDDVARSCFLYCALYPEDHLIETDELIEYWVWEGLLDGMPGGHVDKMKRGEMVLNELVSSCMLESSFSFSRHVRMHDLIRDMAIALTRENSSFMVKSGRGLRAPPEESQWGLDLERVSLMRNDISSLCCEPDCPKLRTLLLQYNSIEKGVLPTFFRRLRNIEVLDLSYTGMDNLPDSISLLEKLRALLLRSCWNLSALPSFSKLEKLRVLDLTYTPVERLPEGMNVLNEIRRLGLSYTKISNSHTLPFANYRFLESLSLLCLPGPCNGPGNGPSLAEALVRCSNSLVELEVSFGCMQEFIRYITSGYWGWLDNFKFFVGFSASSSVHVGNNSIAFSGVDINETPRPVWLPDKILELAIDTCSGITHLPVFITSAASKLQRCRIQNCEQMEFVLIEESSSSTLPNLELMEIEGLSKLTRICRGILHERTLASLRVLHVRACNGLKALFTLELGLQLKNLVEIKLENCEKVLEVIAAGEEEQEGDVQIVFPGLQILKLSFLPELKHVNRGVMVCDSLLTLEVYRCPELTILPFFVDIRDELVDSLKQIRGSKKWWRCITGNHENAVTRLEPAFEEINDGDDSDDDDSSVCSDGSELTPR</sequence>
<dbReference type="Pfam" id="PF13855">
    <property type="entry name" value="LRR_8"/>
    <property type="match status" value="1"/>
</dbReference>
<dbReference type="PANTHER" id="PTHR33463">
    <property type="entry name" value="NB-ARC DOMAIN-CONTAINING PROTEIN-RELATED"/>
    <property type="match status" value="1"/>
</dbReference>
<dbReference type="InterPro" id="IPR036388">
    <property type="entry name" value="WH-like_DNA-bd_sf"/>
</dbReference>
<dbReference type="Gene3D" id="3.40.50.300">
    <property type="entry name" value="P-loop containing nucleotide triphosphate hydrolases"/>
    <property type="match status" value="1"/>
</dbReference>
<dbReference type="InterPro" id="IPR027417">
    <property type="entry name" value="P-loop_NTPase"/>
</dbReference>
<evidence type="ECO:0000256" key="4">
    <source>
        <dbReference type="ARBA" id="ARBA00022741"/>
    </source>
</evidence>
<evidence type="ECO:0000256" key="7">
    <source>
        <dbReference type="SAM" id="MobiDB-lite"/>
    </source>
</evidence>
<keyword evidence="4" id="KW-0547">Nucleotide-binding</keyword>
<evidence type="ECO:0000256" key="1">
    <source>
        <dbReference type="ARBA" id="ARBA00008894"/>
    </source>
</evidence>
<evidence type="ECO:0000256" key="6">
    <source>
        <dbReference type="ARBA" id="ARBA00022840"/>
    </source>
</evidence>
<dbReference type="InterPro" id="IPR042197">
    <property type="entry name" value="Apaf_helical"/>
</dbReference>
<feature type="region of interest" description="Disordered" evidence="7">
    <location>
        <begin position="977"/>
        <end position="1002"/>
    </location>
</feature>
<dbReference type="InterPro" id="IPR002182">
    <property type="entry name" value="NB-ARC"/>
</dbReference>
<dbReference type="Pfam" id="PF00931">
    <property type="entry name" value="NB-ARC"/>
    <property type="match status" value="1"/>
</dbReference>
<feature type="domain" description="Disease resistance protein winged helix" evidence="10">
    <location>
        <begin position="419"/>
        <end position="488"/>
    </location>
</feature>
<dbReference type="InterPro" id="IPR058922">
    <property type="entry name" value="WHD_DRP"/>
</dbReference>
<dbReference type="InterPro" id="IPR057135">
    <property type="entry name" value="At4g27190-like_LRR"/>
</dbReference>